<dbReference type="Pfam" id="PF16732">
    <property type="entry name" value="ComP_DUS"/>
    <property type="match status" value="1"/>
</dbReference>
<dbReference type="eggNOG" id="COG4968">
    <property type="taxonomic scope" value="Bacteria"/>
</dbReference>
<evidence type="ECO:0000256" key="1">
    <source>
        <dbReference type="SAM" id="Phobius"/>
    </source>
</evidence>
<dbReference type="PROSITE" id="PS00409">
    <property type="entry name" value="PROKAR_NTER_METHYL"/>
    <property type="match status" value="1"/>
</dbReference>
<dbReference type="NCBIfam" id="TIGR02532">
    <property type="entry name" value="IV_pilin_GFxxxE"/>
    <property type="match status" value="1"/>
</dbReference>
<dbReference type="PANTHER" id="PTHR30093:SF47">
    <property type="entry name" value="TYPE IV PILUS NON-CORE MINOR PILIN PILE"/>
    <property type="match status" value="1"/>
</dbReference>
<proteinExistence type="predicted"/>
<keyword evidence="1" id="KW-1133">Transmembrane helix</keyword>
<dbReference type="SUPFAM" id="SSF54523">
    <property type="entry name" value="Pili subunits"/>
    <property type="match status" value="1"/>
</dbReference>
<dbReference type="EMBL" id="DS999411">
    <property type="protein sequence ID" value="EED35040.1"/>
    <property type="molecule type" value="Genomic_DNA"/>
</dbReference>
<dbReference type="Proteomes" id="UP000004699">
    <property type="component" value="Unassembled WGS sequence"/>
</dbReference>
<feature type="transmembrane region" description="Helical" evidence="1">
    <location>
        <begin position="12"/>
        <end position="32"/>
    </location>
</feature>
<dbReference type="InterPro" id="IPR031982">
    <property type="entry name" value="PilE-like"/>
</dbReference>
<name>B8KUV3_9GAMM</name>
<accession>B8KUV3</accession>
<keyword evidence="1" id="KW-0472">Membrane</keyword>
<reference evidence="3" key="1">
    <citation type="journal article" date="2013" name="BMC Microbiol.">
        <title>Taxonomy and evolution of bacteriochlorophyll a-containing members of the OM60/NOR5 clade of marine gammaproteobacteria: description of Luminiphilus syltensis gen. nov., sp. nov., reclassification of Haliea rubra as Pseudohaliea rubra gen. nov., comb. nov., and emendation of Chromatocurvus halotolerans.</title>
        <authorList>
            <person name="Spring S."/>
            <person name="Riedel T."/>
            <person name="Sproer C."/>
            <person name="Yan S."/>
            <person name="Harder J."/>
            <person name="Fuchs B.M."/>
        </authorList>
    </citation>
    <scope>NUCLEOTIDE SEQUENCE [LARGE SCALE GENOMIC DNA]</scope>
    <source>
        <strain evidence="3">NOR51-B</strain>
    </source>
</reference>
<gene>
    <name evidence="2" type="ORF">NOR51B_982</name>
</gene>
<keyword evidence="3" id="KW-1185">Reference proteome</keyword>
<dbReference type="STRING" id="565045.NOR51B_982"/>
<keyword evidence="1" id="KW-0812">Transmembrane</keyword>
<dbReference type="PANTHER" id="PTHR30093">
    <property type="entry name" value="GENERAL SECRETION PATHWAY PROTEIN G"/>
    <property type="match status" value="1"/>
</dbReference>
<dbReference type="Pfam" id="PF07963">
    <property type="entry name" value="N_methyl"/>
    <property type="match status" value="1"/>
</dbReference>
<dbReference type="InterPro" id="IPR012902">
    <property type="entry name" value="N_methyl_site"/>
</dbReference>
<dbReference type="InterPro" id="IPR045584">
    <property type="entry name" value="Pilin-like"/>
</dbReference>
<organism evidence="2 3">
    <name type="scientific">Luminiphilus syltensis NOR5-1B</name>
    <dbReference type="NCBI Taxonomy" id="565045"/>
    <lineage>
        <taxon>Bacteria</taxon>
        <taxon>Pseudomonadati</taxon>
        <taxon>Pseudomonadota</taxon>
        <taxon>Gammaproteobacteria</taxon>
        <taxon>Cellvibrionales</taxon>
        <taxon>Halieaceae</taxon>
        <taxon>Luminiphilus</taxon>
    </lineage>
</organism>
<evidence type="ECO:0000313" key="3">
    <source>
        <dbReference type="Proteomes" id="UP000004699"/>
    </source>
</evidence>
<evidence type="ECO:0000313" key="2">
    <source>
        <dbReference type="EMBL" id="EED35040.1"/>
    </source>
</evidence>
<dbReference type="OrthoDB" id="5296638at2"/>
<dbReference type="GO" id="GO:0043683">
    <property type="term" value="P:type IV pilus assembly"/>
    <property type="evidence" value="ECO:0007669"/>
    <property type="project" value="InterPro"/>
</dbReference>
<dbReference type="AlphaFoldDB" id="B8KUV3"/>
<dbReference type="RefSeq" id="WP_009019787.1">
    <property type="nucleotide sequence ID" value="NZ_DS999411.1"/>
</dbReference>
<protein>
    <submittedName>
        <fullName evidence="2">Methylation site containing protein</fullName>
    </submittedName>
</protein>
<dbReference type="HOGENOM" id="CLU_091705_6_1_6"/>
<sequence length="125" mass="13049">MCRATQSGFSLIELLIAVAIVGILAAVAIPSYRAQIQESRRSAGQTALLEAAQLAERQFTTTNAYTGTDISGVDVEFYTLTLPTLTATTYTVSAAPTGPQATDPCGTMTVTHTGARTAGATDCWD</sequence>
<dbReference type="Gene3D" id="3.30.700.10">
    <property type="entry name" value="Glycoprotein, Type 4 Pilin"/>
    <property type="match status" value="1"/>
</dbReference>